<accession>A0A517NRH1</accession>
<dbReference type="InterPro" id="IPR022441">
    <property type="entry name" value="Para_beta_helix_rpt-2"/>
</dbReference>
<dbReference type="InterPro" id="IPR002105">
    <property type="entry name" value="Dockerin_1_rpt"/>
</dbReference>
<feature type="domain" description="Peptidase C-terminal archaeal/bacterial" evidence="2">
    <location>
        <begin position="62"/>
        <end position="136"/>
    </location>
</feature>
<name>A0A517NRH1_9BACT</name>
<dbReference type="InterPro" id="IPR039448">
    <property type="entry name" value="Beta_helix"/>
</dbReference>
<dbReference type="Pfam" id="PF00404">
    <property type="entry name" value="Dockerin_1"/>
    <property type="match status" value="1"/>
</dbReference>
<dbReference type="NCBIfam" id="TIGR03804">
    <property type="entry name" value="para_beta_helix"/>
    <property type="match status" value="2"/>
</dbReference>
<proteinExistence type="predicted"/>
<evidence type="ECO:0000259" key="2">
    <source>
        <dbReference type="Pfam" id="PF04151"/>
    </source>
</evidence>
<dbReference type="Pfam" id="PF13229">
    <property type="entry name" value="Beta_helix"/>
    <property type="match status" value="2"/>
</dbReference>
<reference evidence="4 5" key="1">
    <citation type="submission" date="2019-02" db="EMBL/GenBank/DDBJ databases">
        <title>Deep-cultivation of Planctomycetes and their phenomic and genomic characterization uncovers novel biology.</title>
        <authorList>
            <person name="Wiegand S."/>
            <person name="Jogler M."/>
            <person name="Boedeker C."/>
            <person name="Pinto D."/>
            <person name="Vollmers J."/>
            <person name="Rivas-Marin E."/>
            <person name="Kohn T."/>
            <person name="Peeters S.H."/>
            <person name="Heuer A."/>
            <person name="Rast P."/>
            <person name="Oberbeckmann S."/>
            <person name="Bunk B."/>
            <person name="Jeske O."/>
            <person name="Meyerdierks A."/>
            <person name="Storesund J.E."/>
            <person name="Kallscheuer N."/>
            <person name="Luecker S."/>
            <person name="Lage O.M."/>
            <person name="Pohl T."/>
            <person name="Merkel B.J."/>
            <person name="Hornburger P."/>
            <person name="Mueller R.-W."/>
            <person name="Bruemmer F."/>
            <person name="Labrenz M."/>
            <person name="Spormann A.M."/>
            <person name="Op den Camp H."/>
            <person name="Overmann J."/>
            <person name="Amann R."/>
            <person name="Jetten M.S.M."/>
            <person name="Mascher T."/>
            <person name="Medema M.H."/>
            <person name="Devos D.P."/>
            <person name="Kaster A.-K."/>
            <person name="Ovreas L."/>
            <person name="Rohde M."/>
            <person name="Galperin M.Y."/>
            <person name="Jogler C."/>
        </authorList>
    </citation>
    <scope>NUCLEOTIDE SEQUENCE [LARGE SCALE GENOMIC DNA]</scope>
    <source>
        <strain evidence="4 5">K23_9</strain>
    </source>
</reference>
<dbReference type="InterPro" id="IPR011050">
    <property type="entry name" value="Pectin_lyase_fold/virulence"/>
</dbReference>
<dbReference type="InterPro" id="IPR006626">
    <property type="entry name" value="PbH1"/>
</dbReference>
<evidence type="ECO:0000313" key="4">
    <source>
        <dbReference type="EMBL" id="QDT09713.1"/>
    </source>
</evidence>
<dbReference type="Pfam" id="PF04151">
    <property type="entry name" value="PPC"/>
    <property type="match status" value="1"/>
</dbReference>
<sequence>MPRSKNARRSARLSTPPHRSSRRRLLLQPLESRRLLVGDNEISEAIPAVIGVNTAEIDNPLDVDMWSVDLLAGQTIGIDIDSIDYVDAAIRVFDGAGNELAEDDASRGPGLEYGDLEAFLTFEAPSTATYYVGVSSFSNISYDPVTGSGATAGDSIGFYDLIIGDAPDEYLFIVNSTDDSGDTNPGDGFAEDATGMTTLRAAIEESNAVGGDDSIVEIVFDFENPLDVSNPFAVPDPTTGRYMIQPATPLPAIMEPVFATAYGLFALNFPPLQIDGLNVSGGATDGLRITGDSVGLEGFAISNFPGDGIDISGSQASTLFSNLVFDNGANGIRLNQTADSSVEGNQVLDNGKAGIQIVGATSTGNVLVANSVGQNTFDSLSTPEGNGTFGIQIASALNTLIANQVVGNQNVGIAITDPTADLNRLVGNYVGTDYSGANSGNSSFGILVRSSNNTIGEPGFGNTISGNGRSGLVLSGPSANNNVVQGNYIGTNDDGSVAVPNSAFGIFVTGANNNTIGGAFLEEGNVVSGNGGSGVAIATNASGNVVEGNAIGLNGNRDDALPNGSTGIFLRAGANNTQIRGNSIAGNPGTQLLIAGASTTNNVVASNLIGLDDFGAVVPGGSNAIFIQSPGNTVGGATISEANFIGGSATGITLSQPSASNNSIANNYIGSDGFFDFGMTTGIRVTNGAHENTLGPGNSIGFNSARAIQVTGSNTVENTITENSLFDNGFGIDLLPPGNALNPNDAGDADTGANELQNSATSLAVDVTIVSASSLSISIDYFVDSDPSEVAYPLRVEFFSAVFDPANPDTVQGEIFVGFDEFQASDFANGGTNYTVVTSSMTGLAGVTHGTATVTDANGNTSEFTTPALVNVLNPPSVASVNSNPLNPLDVNGHDGVTPLDLLLVFDGLSQQAAGAHGESAASSAMTDTNGDGKTSPADALAVINYLAEQAAPVSASTEARSFLSDWSDDDEEDDALEPWDAALMDIAWEV</sequence>
<feature type="compositionally biased region" description="Basic residues" evidence="1">
    <location>
        <begin position="1"/>
        <end position="11"/>
    </location>
</feature>
<dbReference type="InterPro" id="IPR007280">
    <property type="entry name" value="Peptidase_C_arc/bac"/>
</dbReference>
<dbReference type="GO" id="GO:0000272">
    <property type="term" value="P:polysaccharide catabolic process"/>
    <property type="evidence" value="ECO:0007669"/>
    <property type="project" value="InterPro"/>
</dbReference>
<evidence type="ECO:0000259" key="3">
    <source>
        <dbReference type="Pfam" id="PF13229"/>
    </source>
</evidence>
<evidence type="ECO:0000313" key="5">
    <source>
        <dbReference type="Proteomes" id="UP000319817"/>
    </source>
</evidence>
<dbReference type="RefSeq" id="WP_145417311.1">
    <property type="nucleotide sequence ID" value="NZ_CP036526.1"/>
</dbReference>
<dbReference type="AlphaFoldDB" id="A0A517NRH1"/>
<dbReference type="InterPro" id="IPR012334">
    <property type="entry name" value="Pectin_lyas_fold"/>
</dbReference>
<organism evidence="4 5">
    <name type="scientific">Stieleria marina</name>
    <dbReference type="NCBI Taxonomy" id="1930275"/>
    <lineage>
        <taxon>Bacteria</taxon>
        <taxon>Pseudomonadati</taxon>
        <taxon>Planctomycetota</taxon>
        <taxon>Planctomycetia</taxon>
        <taxon>Pirellulales</taxon>
        <taxon>Pirellulaceae</taxon>
        <taxon>Stieleria</taxon>
    </lineage>
</organism>
<dbReference type="SUPFAM" id="SSF51126">
    <property type="entry name" value="Pectin lyase-like"/>
    <property type="match status" value="2"/>
</dbReference>
<dbReference type="Proteomes" id="UP000319817">
    <property type="component" value="Chromosome"/>
</dbReference>
<dbReference type="Gene3D" id="2.160.20.10">
    <property type="entry name" value="Single-stranded right-handed beta-helix, Pectin lyase-like"/>
    <property type="match status" value="2"/>
</dbReference>
<dbReference type="SMART" id="SM00710">
    <property type="entry name" value="PbH1"/>
    <property type="match status" value="12"/>
</dbReference>
<feature type="domain" description="Right handed beta helix" evidence="3">
    <location>
        <begin position="440"/>
        <end position="607"/>
    </location>
</feature>
<dbReference type="GO" id="GO:0004553">
    <property type="term" value="F:hydrolase activity, hydrolyzing O-glycosyl compounds"/>
    <property type="evidence" value="ECO:0007669"/>
    <property type="project" value="InterPro"/>
</dbReference>
<feature type="region of interest" description="Disordered" evidence="1">
    <location>
        <begin position="1"/>
        <end position="23"/>
    </location>
</feature>
<dbReference type="EMBL" id="CP036526">
    <property type="protein sequence ID" value="QDT09713.1"/>
    <property type="molecule type" value="Genomic_DNA"/>
</dbReference>
<evidence type="ECO:0008006" key="6">
    <source>
        <dbReference type="Google" id="ProtNLM"/>
    </source>
</evidence>
<feature type="domain" description="Right handed beta helix" evidence="3">
    <location>
        <begin position="273"/>
        <end position="418"/>
    </location>
</feature>
<gene>
    <name evidence="4" type="ORF">K239x_16630</name>
</gene>
<keyword evidence="5" id="KW-1185">Reference proteome</keyword>
<protein>
    <recommendedName>
        <fullName evidence="6">Dockerin type I repeat protein</fullName>
    </recommendedName>
</protein>
<dbReference type="OrthoDB" id="9804931at2"/>
<evidence type="ECO:0000256" key="1">
    <source>
        <dbReference type="SAM" id="MobiDB-lite"/>
    </source>
</evidence>
<dbReference type="Gene3D" id="2.60.120.380">
    <property type="match status" value="1"/>
</dbReference>